<dbReference type="RefSeq" id="WP_071390647.1">
    <property type="nucleotide sequence ID" value="NZ_MLQS01000027.1"/>
</dbReference>
<evidence type="ECO:0000313" key="2">
    <source>
        <dbReference type="Proteomes" id="UP000180057"/>
    </source>
</evidence>
<organism evidence="1 2">
    <name type="scientific">Anaerobacillus alkalidiazotrophicus</name>
    <dbReference type="NCBI Taxonomy" id="472963"/>
    <lineage>
        <taxon>Bacteria</taxon>
        <taxon>Bacillati</taxon>
        <taxon>Bacillota</taxon>
        <taxon>Bacilli</taxon>
        <taxon>Bacillales</taxon>
        <taxon>Bacillaceae</taxon>
        <taxon>Anaerobacillus</taxon>
    </lineage>
</organism>
<sequence length="86" mass="9569">MGNQFFGNIEKKTGVNMAELLKLAASIQNANLKDEATVRNLIKQVGKIANKPVKKEVEDKLVNTIINNSEQVNMNTIAKMLDKNNK</sequence>
<dbReference type="Pfam" id="PF14069">
    <property type="entry name" value="SpoVIF"/>
    <property type="match status" value="1"/>
</dbReference>
<keyword evidence="2" id="KW-1185">Reference proteome</keyword>
<name>A0A1S2M1W7_9BACI</name>
<accession>A0A1S2M1W7</accession>
<reference evidence="1 2" key="1">
    <citation type="submission" date="2016-10" db="EMBL/GenBank/DDBJ databases">
        <title>Draft genome sequences of four alkaliphilic bacteria belonging to the Anaerobacillus genus.</title>
        <authorList>
            <person name="Bassil N.M."/>
            <person name="Lloyd J.R."/>
        </authorList>
    </citation>
    <scope>NUCLEOTIDE SEQUENCE [LARGE SCALE GENOMIC DNA]</scope>
    <source>
        <strain evidence="1 2">DSM 22531</strain>
    </source>
</reference>
<comment type="caution">
    <text evidence="1">The sequence shown here is derived from an EMBL/GenBank/DDBJ whole genome shotgun (WGS) entry which is preliminary data.</text>
</comment>
<dbReference type="Proteomes" id="UP000180057">
    <property type="component" value="Unassembled WGS sequence"/>
</dbReference>
<dbReference type="STRING" id="472963.BKP45_15715"/>
<dbReference type="AlphaFoldDB" id="A0A1S2M1W7"/>
<dbReference type="InterPro" id="IPR025942">
    <property type="entry name" value="SpoVIF"/>
</dbReference>
<proteinExistence type="predicted"/>
<gene>
    <name evidence="1" type="ORF">BKP45_15715</name>
</gene>
<evidence type="ECO:0000313" key="1">
    <source>
        <dbReference type="EMBL" id="OIJ18731.1"/>
    </source>
</evidence>
<protein>
    <submittedName>
        <fullName evidence="1">Sporulation protein</fullName>
    </submittedName>
</protein>
<dbReference type="EMBL" id="MLQS01000027">
    <property type="protein sequence ID" value="OIJ18731.1"/>
    <property type="molecule type" value="Genomic_DNA"/>
</dbReference>
<dbReference type="OrthoDB" id="2474248at2"/>